<dbReference type="Proteomes" id="UP000694920">
    <property type="component" value="Unplaced"/>
</dbReference>
<dbReference type="RefSeq" id="XP_015601038.2">
    <property type="nucleotide sequence ID" value="XM_015745552.2"/>
</dbReference>
<dbReference type="GeneID" id="107270493"/>
<keyword evidence="1" id="KW-0732">Signal</keyword>
<sequence>MLRIILTLFCAPRINGILQDAAPDYQITPLKNNIGLHFEKLHDMRIYHVEWNLVTSLEIGAFLKHRPRLEEHKLEANKQCLSMQFTTCEAREEITHLMARLTDSRKDEDLLQGIVGEIKEEGNRRKRGAPLGFIGTISQALFGTLTEADAEYYNIELDKLHKDQNHLSELLANQTHVVRSEFQNIHQHLQNLTILANRNKAATELLATELSKQQNAMKEQAYEISSLKWLRSLERSVNEYQTGLELLTNAVIFAK</sequence>
<dbReference type="InterPro" id="IPR022048">
    <property type="entry name" value="Envelope_fusion-like"/>
</dbReference>
<protein>
    <submittedName>
        <fullName evidence="3">Uncharacterized protein LOC107270493</fullName>
    </submittedName>
</protein>
<feature type="chain" id="PRO_5042469013" evidence="1">
    <location>
        <begin position="17"/>
        <end position="255"/>
    </location>
</feature>
<dbReference type="AlphaFoldDB" id="A0AAJ7C3L2"/>
<dbReference type="Pfam" id="PF12259">
    <property type="entry name" value="Baculo_F"/>
    <property type="match status" value="1"/>
</dbReference>
<name>A0AAJ7C3L2_CEPCN</name>
<evidence type="ECO:0000313" key="2">
    <source>
        <dbReference type="Proteomes" id="UP000694920"/>
    </source>
</evidence>
<dbReference type="KEGG" id="ccin:107270493"/>
<reference evidence="3" key="1">
    <citation type="submission" date="2025-08" db="UniProtKB">
        <authorList>
            <consortium name="RefSeq"/>
        </authorList>
    </citation>
    <scope>IDENTIFICATION</scope>
</reference>
<proteinExistence type="predicted"/>
<gene>
    <name evidence="3" type="primary">LOC107270493</name>
</gene>
<feature type="signal peptide" evidence="1">
    <location>
        <begin position="1"/>
        <end position="16"/>
    </location>
</feature>
<organism evidence="2 3">
    <name type="scientific">Cephus cinctus</name>
    <name type="common">Wheat stem sawfly</name>
    <dbReference type="NCBI Taxonomy" id="211228"/>
    <lineage>
        <taxon>Eukaryota</taxon>
        <taxon>Metazoa</taxon>
        <taxon>Ecdysozoa</taxon>
        <taxon>Arthropoda</taxon>
        <taxon>Hexapoda</taxon>
        <taxon>Insecta</taxon>
        <taxon>Pterygota</taxon>
        <taxon>Neoptera</taxon>
        <taxon>Endopterygota</taxon>
        <taxon>Hymenoptera</taxon>
        <taxon>Cephoidea</taxon>
        <taxon>Cephidae</taxon>
        <taxon>Cephus</taxon>
    </lineage>
</organism>
<accession>A0AAJ7C3L2</accession>
<evidence type="ECO:0000256" key="1">
    <source>
        <dbReference type="SAM" id="SignalP"/>
    </source>
</evidence>
<keyword evidence="2" id="KW-1185">Reference proteome</keyword>
<evidence type="ECO:0000313" key="3">
    <source>
        <dbReference type="RefSeq" id="XP_015601038.2"/>
    </source>
</evidence>